<dbReference type="EMBL" id="GBRH01197247">
    <property type="protein sequence ID" value="JAE00649.1"/>
    <property type="molecule type" value="Transcribed_RNA"/>
</dbReference>
<sequence>MGVPDDPSVQMQRPFTTMCPWVLHTSPPSGMVRGDQKKAGSTSPSPLPCVWLRPGREPKRPSAFPML</sequence>
<protein>
    <submittedName>
        <fullName evidence="2">Uncharacterized protein</fullName>
    </submittedName>
</protein>
<proteinExistence type="predicted"/>
<organism evidence="2">
    <name type="scientific">Arundo donax</name>
    <name type="common">Giant reed</name>
    <name type="synonym">Donax arundinaceus</name>
    <dbReference type="NCBI Taxonomy" id="35708"/>
    <lineage>
        <taxon>Eukaryota</taxon>
        <taxon>Viridiplantae</taxon>
        <taxon>Streptophyta</taxon>
        <taxon>Embryophyta</taxon>
        <taxon>Tracheophyta</taxon>
        <taxon>Spermatophyta</taxon>
        <taxon>Magnoliopsida</taxon>
        <taxon>Liliopsida</taxon>
        <taxon>Poales</taxon>
        <taxon>Poaceae</taxon>
        <taxon>PACMAD clade</taxon>
        <taxon>Arundinoideae</taxon>
        <taxon>Arundineae</taxon>
        <taxon>Arundo</taxon>
    </lineage>
</organism>
<name>A0A0A9ENU7_ARUDO</name>
<reference evidence="2" key="2">
    <citation type="journal article" date="2015" name="Data Brief">
        <title>Shoot transcriptome of the giant reed, Arundo donax.</title>
        <authorList>
            <person name="Barrero R.A."/>
            <person name="Guerrero F.D."/>
            <person name="Moolhuijzen P."/>
            <person name="Goolsby J.A."/>
            <person name="Tidwell J."/>
            <person name="Bellgard S.E."/>
            <person name="Bellgard M.I."/>
        </authorList>
    </citation>
    <scope>NUCLEOTIDE SEQUENCE</scope>
    <source>
        <tissue evidence="2">Shoot tissue taken approximately 20 cm above the soil surface</tissue>
    </source>
</reference>
<evidence type="ECO:0000313" key="2">
    <source>
        <dbReference type="EMBL" id="JAE00649.1"/>
    </source>
</evidence>
<dbReference type="AlphaFoldDB" id="A0A0A9ENU7"/>
<accession>A0A0A9ENU7</accession>
<feature type="region of interest" description="Disordered" evidence="1">
    <location>
        <begin position="20"/>
        <end position="67"/>
    </location>
</feature>
<reference evidence="2" key="1">
    <citation type="submission" date="2014-09" db="EMBL/GenBank/DDBJ databases">
        <authorList>
            <person name="Magalhaes I.L.F."/>
            <person name="Oliveira U."/>
            <person name="Santos F.R."/>
            <person name="Vidigal T.H.D.A."/>
            <person name="Brescovit A.D."/>
            <person name="Santos A.J."/>
        </authorList>
    </citation>
    <scope>NUCLEOTIDE SEQUENCE</scope>
    <source>
        <tissue evidence="2">Shoot tissue taken approximately 20 cm above the soil surface</tissue>
    </source>
</reference>
<evidence type="ECO:0000256" key="1">
    <source>
        <dbReference type="SAM" id="MobiDB-lite"/>
    </source>
</evidence>